<evidence type="ECO:0000313" key="2">
    <source>
        <dbReference type="EMBL" id="MFD4823718.1"/>
    </source>
</evidence>
<dbReference type="InterPro" id="IPR043148">
    <property type="entry name" value="TagF_C"/>
</dbReference>
<evidence type="ECO:0008006" key="4">
    <source>
        <dbReference type="Google" id="ProtNLM"/>
    </source>
</evidence>
<evidence type="ECO:0000256" key="1">
    <source>
        <dbReference type="SAM" id="MobiDB-lite"/>
    </source>
</evidence>
<dbReference type="EMBL" id="JBHXKZ010000010">
    <property type="protein sequence ID" value="MFD4823718.1"/>
    <property type="molecule type" value="Genomic_DNA"/>
</dbReference>
<sequence>MGEGQDQWIRVPVGDDAARWATRVRCRRVLLVVHNVTSATRLLDVLPLFDDDLGVQLLATCTGSSAFRSGVAELLADVGVPVLPWEQALATPVDLAISASFGGELAALKGQLIVLSHGIGYTKRLAAPSTEHRAPSTEHRAPSTEHRAPSTEHRAPSTLPPVFGLAPDWLLSEGAPLADALVLSHPEQFDRLAAACPEALPTAVLAGDPCFDRMLAARPYRDRFRRTLGVGRGQRLVLLNSTWSSQSLLGDGGDDGDDSLPALLPRLTSELPADEYRVAAVLHPNIWHGHGPGQVRAWLDRARRSGLALIDPLEDWRQALVAADLVIGDHGSVTYYAAALGTLAILGAAPLESLDPDAPIADFVRTAPRLDTRSPLRGQVDTLIEDHTPQPGPMHFTSSVPGESAARLRRTFYELMGAPEPSRPALLVPLPLPAPEPARRTAPLRVLTRLRAGAEVAVTRYADPVREPAGAGDAHLAAHEDTRDPGQLDLADVIFRDGSPDDARLGPPGRWTAEVLARHPHCALAAYVTGHASCVVRTRDGSLLRLTAGAEADADPAAYASAIHAWLAAGRTRAALLADGLTVRTGSTAHHVVVTAEVDDAVPGDGTRQAPPATSPTPPAGRSTAHADGADAPRAGRRSPRTGS</sequence>
<proteinExistence type="predicted"/>
<feature type="region of interest" description="Disordered" evidence="1">
    <location>
        <begin position="126"/>
        <end position="158"/>
    </location>
</feature>
<feature type="region of interest" description="Disordered" evidence="1">
    <location>
        <begin position="596"/>
        <end position="644"/>
    </location>
</feature>
<dbReference type="Proteomes" id="UP001598352">
    <property type="component" value="Unassembled WGS sequence"/>
</dbReference>
<dbReference type="RefSeq" id="WP_382773131.1">
    <property type="nucleotide sequence ID" value="NZ_JBHXKZ010000010.1"/>
</dbReference>
<dbReference type="SUPFAM" id="SSF53756">
    <property type="entry name" value="UDP-Glycosyltransferase/glycogen phosphorylase"/>
    <property type="match status" value="1"/>
</dbReference>
<accession>A0ABW6F0B9</accession>
<gene>
    <name evidence="2" type="ORF">ACFWOQ_14185</name>
</gene>
<feature type="compositionally biased region" description="Basic and acidic residues" evidence="1">
    <location>
        <begin position="130"/>
        <end position="155"/>
    </location>
</feature>
<name>A0ABW6F0B9_9ACTN</name>
<organism evidence="2 3">
    <name type="scientific">Streptomyces rubiginosohelvolus</name>
    <dbReference type="NCBI Taxonomy" id="67362"/>
    <lineage>
        <taxon>Bacteria</taxon>
        <taxon>Bacillati</taxon>
        <taxon>Actinomycetota</taxon>
        <taxon>Actinomycetes</taxon>
        <taxon>Kitasatosporales</taxon>
        <taxon>Streptomycetaceae</taxon>
        <taxon>Streptomyces</taxon>
    </lineage>
</organism>
<protein>
    <recommendedName>
        <fullName evidence="4">Translation initiation factor 2</fullName>
    </recommendedName>
</protein>
<feature type="compositionally biased region" description="Basic residues" evidence="1">
    <location>
        <begin position="635"/>
        <end position="644"/>
    </location>
</feature>
<evidence type="ECO:0000313" key="3">
    <source>
        <dbReference type="Proteomes" id="UP001598352"/>
    </source>
</evidence>
<keyword evidence="3" id="KW-1185">Reference proteome</keyword>
<reference evidence="2 3" key="1">
    <citation type="submission" date="2024-09" db="EMBL/GenBank/DDBJ databases">
        <title>The Natural Products Discovery Center: Release of the First 8490 Sequenced Strains for Exploring Actinobacteria Biosynthetic Diversity.</title>
        <authorList>
            <person name="Kalkreuter E."/>
            <person name="Kautsar S.A."/>
            <person name="Yang D."/>
            <person name="Bader C.D."/>
            <person name="Teijaro C.N."/>
            <person name="Fluegel L."/>
            <person name="Davis C.M."/>
            <person name="Simpson J.R."/>
            <person name="Lauterbach L."/>
            <person name="Steele A.D."/>
            <person name="Gui C."/>
            <person name="Meng S."/>
            <person name="Li G."/>
            <person name="Viehrig K."/>
            <person name="Ye F."/>
            <person name="Su P."/>
            <person name="Kiefer A.F."/>
            <person name="Nichols A."/>
            <person name="Cepeda A.J."/>
            <person name="Yan W."/>
            <person name="Fan B."/>
            <person name="Jiang Y."/>
            <person name="Adhikari A."/>
            <person name="Zheng C.-J."/>
            <person name="Schuster L."/>
            <person name="Cowan T.M."/>
            <person name="Smanski M.J."/>
            <person name="Chevrette M.G."/>
            <person name="De Carvalho L.P.S."/>
            <person name="Shen B."/>
        </authorList>
    </citation>
    <scope>NUCLEOTIDE SEQUENCE [LARGE SCALE GENOMIC DNA]</scope>
    <source>
        <strain evidence="2 3">NPDC058428</strain>
    </source>
</reference>
<comment type="caution">
    <text evidence="2">The sequence shown here is derived from an EMBL/GenBank/DDBJ whole genome shotgun (WGS) entry which is preliminary data.</text>
</comment>
<dbReference type="Gene3D" id="3.40.50.12580">
    <property type="match status" value="1"/>
</dbReference>